<name>A0A4Q1AUD4_9BACT</name>
<feature type="transmembrane region" description="Helical" evidence="15">
    <location>
        <begin position="167"/>
        <end position="190"/>
    </location>
</feature>
<dbReference type="InterPro" id="IPR050398">
    <property type="entry name" value="HssS/ArlS-like"/>
</dbReference>
<comment type="catalytic activity">
    <reaction evidence="1">
        <text>ATP + protein L-histidine = ADP + protein N-phospho-L-histidine.</text>
        <dbReference type="EC" id="2.7.13.3"/>
    </reaction>
</comment>
<accession>A0A4Q1AUD4</accession>
<dbReference type="OrthoDB" id="9805967at2"/>
<dbReference type="GO" id="GO:0000155">
    <property type="term" value="F:phosphorelay sensor kinase activity"/>
    <property type="evidence" value="ECO:0007669"/>
    <property type="project" value="InterPro"/>
</dbReference>
<evidence type="ECO:0000256" key="1">
    <source>
        <dbReference type="ARBA" id="ARBA00000085"/>
    </source>
</evidence>
<dbReference type="Gene3D" id="6.10.340.10">
    <property type="match status" value="1"/>
</dbReference>
<dbReference type="RefSeq" id="WP_129087417.1">
    <property type="nucleotide sequence ID" value="NZ_CP053836.1"/>
</dbReference>
<evidence type="ECO:0000313" key="19">
    <source>
        <dbReference type="Proteomes" id="UP000289758"/>
    </source>
</evidence>
<dbReference type="SMART" id="SM00387">
    <property type="entry name" value="HATPase_c"/>
    <property type="match status" value="1"/>
</dbReference>
<dbReference type="InterPro" id="IPR036890">
    <property type="entry name" value="HATPase_C_sf"/>
</dbReference>
<sequence length="534" mass="62034">MFKLNKIFTKIFISMFLAILFFSSIFSIYYITSQKKEIIKSLEQEAKSIAQILIYSMSDAIVLDDNSYIVEFNYDFLSHHELLNSIVIEKNNKYFIINKDKWSYETNIDTSMKSLEKENSVYKMMVDPSSKIEVFHYVTPIIISGSSWGHIHLSFSLQQFHKKIENMYYSFFTFFVILLVIIFLISFFIARSFSKPIISLNEVANEISKGNLGLRSFNNNSDEIGHLSKSFNMMISKIESSQKELKDSYEKLEDRVEERTLELNKTNKMLEDKTHELEQLNQVLDKKVKEEVEKRAKQEKLLMHQSRLAAMGEMIGNIAHQWRQPLSMITTAASGMKVEKEFGLSNNESELNKIEVIIKTSNYLSNTIEDFSNFFKPNKYKETFHIEDKLQQSLELVASSLKFHHITVEENLDKTIEIKGFPNEYAQAILNILTNSKDVLVQRKIKNPTIFIKLYKDNNYAVLEIEDNAGGIDEKIIDKIFEPYFTTKHKYQGTGIGLYMSKMIVEENMQGKLGVENSKHGALFKIKIPIELQS</sequence>
<evidence type="ECO:0000256" key="3">
    <source>
        <dbReference type="ARBA" id="ARBA00012438"/>
    </source>
</evidence>
<dbReference type="PROSITE" id="PS50885">
    <property type="entry name" value="HAMP"/>
    <property type="match status" value="1"/>
</dbReference>
<dbReference type="InterPro" id="IPR005467">
    <property type="entry name" value="His_kinase_dom"/>
</dbReference>
<dbReference type="SMART" id="SM00304">
    <property type="entry name" value="HAMP"/>
    <property type="match status" value="1"/>
</dbReference>
<feature type="transmembrane region" description="Helical" evidence="15">
    <location>
        <begin position="12"/>
        <end position="31"/>
    </location>
</feature>
<keyword evidence="8" id="KW-0547">Nucleotide-binding</keyword>
<comment type="subcellular location">
    <subcellularLocation>
        <location evidence="2">Cell membrane</location>
        <topology evidence="2">Multi-pass membrane protein</topology>
    </subcellularLocation>
</comment>
<evidence type="ECO:0000259" key="16">
    <source>
        <dbReference type="PROSITE" id="PS50109"/>
    </source>
</evidence>
<dbReference type="Gene3D" id="3.30.565.10">
    <property type="entry name" value="Histidine kinase-like ATPase, C-terminal domain"/>
    <property type="match status" value="1"/>
</dbReference>
<dbReference type="InterPro" id="IPR036097">
    <property type="entry name" value="HisK_dim/P_sf"/>
</dbReference>
<dbReference type="CDD" id="cd06225">
    <property type="entry name" value="HAMP"/>
    <property type="match status" value="1"/>
</dbReference>
<evidence type="ECO:0000256" key="10">
    <source>
        <dbReference type="ARBA" id="ARBA00022840"/>
    </source>
</evidence>
<reference evidence="18 19" key="1">
    <citation type="submission" date="2017-10" db="EMBL/GenBank/DDBJ databases">
        <title>Genomics of the genus Arcobacter.</title>
        <authorList>
            <person name="Perez-Cataluna A."/>
            <person name="Figueras M.J."/>
        </authorList>
    </citation>
    <scope>NUCLEOTIDE SEQUENCE [LARGE SCALE GENOMIC DNA]</scope>
    <source>
        <strain evidence="18 19">CECT 8441</strain>
    </source>
</reference>
<keyword evidence="4" id="KW-1003">Cell membrane</keyword>
<dbReference type="EC" id="2.7.13.3" evidence="3"/>
<keyword evidence="19" id="KW-1185">Reference proteome</keyword>
<feature type="coiled-coil region" evidence="14">
    <location>
        <begin position="235"/>
        <end position="290"/>
    </location>
</feature>
<dbReference type="PROSITE" id="PS50109">
    <property type="entry name" value="HIS_KIN"/>
    <property type="match status" value="1"/>
</dbReference>
<keyword evidence="13 15" id="KW-0472">Membrane</keyword>
<feature type="domain" description="Histidine kinase" evidence="16">
    <location>
        <begin position="317"/>
        <end position="532"/>
    </location>
</feature>
<evidence type="ECO:0000256" key="11">
    <source>
        <dbReference type="ARBA" id="ARBA00022989"/>
    </source>
</evidence>
<dbReference type="InterPro" id="IPR003594">
    <property type="entry name" value="HATPase_dom"/>
</dbReference>
<keyword evidence="12" id="KW-0902">Two-component regulatory system</keyword>
<dbReference type="Pfam" id="PF02518">
    <property type="entry name" value="HATPase_c"/>
    <property type="match status" value="1"/>
</dbReference>
<dbReference type="GO" id="GO:0005524">
    <property type="term" value="F:ATP binding"/>
    <property type="evidence" value="ECO:0007669"/>
    <property type="project" value="UniProtKB-KW"/>
</dbReference>
<evidence type="ECO:0000256" key="5">
    <source>
        <dbReference type="ARBA" id="ARBA00022553"/>
    </source>
</evidence>
<evidence type="ECO:0000256" key="6">
    <source>
        <dbReference type="ARBA" id="ARBA00022679"/>
    </source>
</evidence>
<dbReference type="InterPro" id="IPR004358">
    <property type="entry name" value="Sig_transdc_His_kin-like_C"/>
</dbReference>
<dbReference type="PANTHER" id="PTHR45528:SF1">
    <property type="entry name" value="SENSOR HISTIDINE KINASE CPXA"/>
    <property type="match status" value="1"/>
</dbReference>
<dbReference type="CDD" id="cd00082">
    <property type="entry name" value="HisKA"/>
    <property type="match status" value="1"/>
</dbReference>
<keyword evidence="10" id="KW-0067">ATP-binding</keyword>
<evidence type="ECO:0000313" key="18">
    <source>
        <dbReference type="EMBL" id="RXK05193.1"/>
    </source>
</evidence>
<dbReference type="InterPro" id="IPR003661">
    <property type="entry name" value="HisK_dim/P_dom"/>
</dbReference>
<dbReference type="EMBL" id="PDKK01000007">
    <property type="protein sequence ID" value="RXK05193.1"/>
    <property type="molecule type" value="Genomic_DNA"/>
</dbReference>
<dbReference type="Proteomes" id="UP000289758">
    <property type="component" value="Unassembled WGS sequence"/>
</dbReference>
<evidence type="ECO:0000256" key="2">
    <source>
        <dbReference type="ARBA" id="ARBA00004651"/>
    </source>
</evidence>
<proteinExistence type="predicted"/>
<gene>
    <name evidence="18" type="ORF">CRV07_09265</name>
</gene>
<evidence type="ECO:0000256" key="15">
    <source>
        <dbReference type="SAM" id="Phobius"/>
    </source>
</evidence>
<dbReference type="PANTHER" id="PTHR45528">
    <property type="entry name" value="SENSOR HISTIDINE KINASE CPXA"/>
    <property type="match status" value="1"/>
</dbReference>
<dbReference type="PRINTS" id="PR00344">
    <property type="entry name" value="BCTRLSENSOR"/>
</dbReference>
<dbReference type="Pfam" id="PF00672">
    <property type="entry name" value="HAMP"/>
    <property type="match status" value="1"/>
</dbReference>
<keyword evidence="11 15" id="KW-1133">Transmembrane helix</keyword>
<evidence type="ECO:0000256" key="8">
    <source>
        <dbReference type="ARBA" id="ARBA00022741"/>
    </source>
</evidence>
<comment type="caution">
    <text evidence="18">The sequence shown here is derived from an EMBL/GenBank/DDBJ whole genome shotgun (WGS) entry which is preliminary data.</text>
</comment>
<dbReference type="AlphaFoldDB" id="A0A4Q1AUD4"/>
<feature type="domain" description="HAMP" evidence="17">
    <location>
        <begin position="191"/>
        <end position="243"/>
    </location>
</feature>
<evidence type="ECO:0000256" key="7">
    <source>
        <dbReference type="ARBA" id="ARBA00022692"/>
    </source>
</evidence>
<keyword evidence="6" id="KW-0808">Transferase</keyword>
<evidence type="ECO:0000256" key="4">
    <source>
        <dbReference type="ARBA" id="ARBA00022475"/>
    </source>
</evidence>
<dbReference type="GO" id="GO:0005886">
    <property type="term" value="C:plasma membrane"/>
    <property type="evidence" value="ECO:0007669"/>
    <property type="project" value="UniProtKB-SubCell"/>
</dbReference>
<evidence type="ECO:0000256" key="13">
    <source>
        <dbReference type="ARBA" id="ARBA00023136"/>
    </source>
</evidence>
<evidence type="ECO:0000259" key="17">
    <source>
        <dbReference type="PROSITE" id="PS50885"/>
    </source>
</evidence>
<keyword evidence="14" id="KW-0175">Coiled coil</keyword>
<dbReference type="Gene3D" id="1.10.287.130">
    <property type="match status" value="1"/>
</dbReference>
<keyword evidence="9" id="KW-0418">Kinase</keyword>
<keyword evidence="5" id="KW-0597">Phosphoprotein</keyword>
<evidence type="ECO:0000256" key="14">
    <source>
        <dbReference type="SAM" id="Coils"/>
    </source>
</evidence>
<evidence type="ECO:0000256" key="9">
    <source>
        <dbReference type="ARBA" id="ARBA00022777"/>
    </source>
</evidence>
<dbReference type="InterPro" id="IPR003660">
    <property type="entry name" value="HAMP_dom"/>
</dbReference>
<keyword evidence="7 15" id="KW-0812">Transmembrane</keyword>
<dbReference type="SUPFAM" id="SSF158472">
    <property type="entry name" value="HAMP domain-like"/>
    <property type="match status" value="1"/>
</dbReference>
<dbReference type="SUPFAM" id="SSF55874">
    <property type="entry name" value="ATPase domain of HSP90 chaperone/DNA topoisomerase II/histidine kinase"/>
    <property type="match status" value="1"/>
</dbReference>
<organism evidence="18 19">
    <name type="scientific">Halarcobacter ebronensis</name>
    <dbReference type="NCBI Taxonomy" id="1462615"/>
    <lineage>
        <taxon>Bacteria</taxon>
        <taxon>Pseudomonadati</taxon>
        <taxon>Campylobacterota</taxon>
        <taxon>Epsilonproteobacteria</taxon>
        <taxon>Campylobacterales</taxon>
        <taxon>Arcobacteraceae</taxon>
        <taxon>Halarcobacter</taxon>
    </lineage>
</organism>
<evidence type="ECO:0000256" key="12">
    <source>
        <dbReference type="ARBA" id="ARBA00023012"/>
    </source>
</evidence>
<dbReference type="SUPFAM" id="SSF47384">
    <property type="entry name" value="Homodimeric domain of signal transducing histidine kinase"/>
    <property type="match status" value="1"/>
</dbReference>
<protein>
    <recommendedName>
        <fullName evidence="3">histidine kinase</fullName>
        <ecNumber evidence="3">2.7.13.3</ecNumber>
    </recommendedName>
</protein>